<protein>
    <recommendedName>
        <fullName evidence="5">Glycoprotein</fullName>
    </recommendedName>
</protein>
<organism evidence="3 4">
    <name type="scientific">Allacma fusca</name>
    <dbReference type="NCBI Taxonomy" id="39272"/>
    <lineage>
        <taxon>Eukaryota</taxon>
        <taxon>Metazoa</taxon>
        <taxon>Ecdysozoa</taxon>
        <taxon>Arthropoda</taxon>
        <taxon>Hexapoda</taxon>
        <taxon>Collembola</taxon>
        <taxon>Symphypleona</taxon>
        <taxon>Sminthuridae</taxon>
        <taxon>Allacma</taxon>
    </lineage>
</organism>
<keyword evidence="1" id="KW-1133">Transmembrane helix</keyword>
<gene>
    <name evidence="3" type="ORF">AFUS01_LOCUS17546</name>
</gene>
<accession>A0A8J2JXM9</accession>
<comment type="caution">
    <text evidence="3">The sequence shown here is derived from an EMBL/GenBank/DDBJ whole genome shotgun (WGS) entry which is preliminary data.</text>
</comment>
<keyword evidence="1" id="KW-0472">Membrane</keyword>
<reference evidence="3" key="1">
    <citation type="submission" date="2021-06" db="EMBL/GenBank/DDBJ databases">
        <authorList>
            <person name="Hodson N. C."/>
            <person name="Mongue J. A."/>
            <person name="Jaron S. K."/>
        </authorList>
    </citation>
    <scope>NUCLEOTIDE SEQUENCE</scope>
</reference>
<name>A0A8J2JXM9_9HEXA</name>
<evidence type="ECO:0000256" key="1">
    <source>
        <dbReference type="SAM" id="Phobius"/>
    </source>
</evidence>
<dbReference type="EMBL" id="CAJVCH010168606">
    <property type="protein sequence ID" value="CAG7728790.1"/>
    <property type="molecule type" value="Genomic_DNA"/>
</dbReference>
<feature type="chain" id="PRO_5035164869" description="Glycoprotein" evidence="2">
    <location>
        <begin position="19"/>
        <end position="513"/>
    </location>
</feature>
<keyword evidence="4" id="KW-1185">Reference proteome</keyword>
<dbReference type="Proteomes" id="UP000708208">
    <property type="component" value="Unassembled WGS sequence"/>
</dbReference>
<evidence type="ECO:0000256" key="2">
    <source>
        <dbReference type="SAM" id="SignalP"/>
    </source>
</evidence>
<feature type="transmembrane region" description="Helical" evidence="1">
    <location>
        <begin position="437"/>
        <end position="465"/>
    </location>
</feature>
<proteinExistence type="predicted"/>
<keyword evidence="2" id="KW-0732">Signal</keyword>
<evidence type="ECO:0000313" key="4">
    <source>
        <dbReference type="Proteomes" id="UP000708208"/>
    </source>
</evidence>
<feature type="signal peptide" evidence="2">
    <location>
        <begin position="1"/>
        <end position="18"/>
    </location>
</feature>
<keyword evidence="1" id="KW-0812">Transmembrane</keyword>
<dbReference type="AlphaFoldDB" id="A0A8J2JXM9"/>
<evidence type="ECO:0008006" key="5">
    <source>
        <dbReference type="Google" id="ProtNLM"/>
    </source>
</evidence>
<evidence type="ECO:0000313" key="3">
    <source>
        <dbReference type="EMBL" id="CAG7728790.1"/>
    </source>
</evidence>
<sequence>MFLKFLEVTFFIVSPVSNTDNFQSCFGIDSIQNTISVYTPIYVLKPGNTTTINFRLLVGCENAPAVLDRTDQSEALCHQNGECHIKDGNCLTNLQKIYETWIGKGKLVQWILHTDAYPEFLCLELESLRIQSTLAVKGISVLCDGINASFNEFDHPRGSFPRFRVSSTATDGVIYDTGFIRRFNFITTDGVWQANAGLGVYYAPFRWQIWASKAIVALAMIIYLNYIQGLRSWTRACFYALCPLVEQGGGVYGKTRIANCLVATCGAMTIRPNTFPPERIRYCSKGYYKNDPFIFFDASVVFLHRKINETHFRSNQFHCTCNQDLKNLTVTELTKPMTAVVTLSTDLNIVWRILEEQMHLNHSLKFAHNGGILDSMFSSRVYYKLQNDWISEKYNIFQNRLEHLLAGELPTWTSDNEQVPEILEVTSEPVLPTQSPYLNGILIGVTVVSGIIFVLVATLLLYVVIHAKSSPKPPTDNAEEDEVFDEAMMIAAWKKRSIIRFDIESDNEEGHSA</sequence>